<evidence type="ECO:0000259" key="7">
    <source>
        <dbReference type="PROSITE" id="PS50112"/>
    </source>
</evidence>
<evidence type="ECO:0000256" key="1">
    <source>
        <dbReference type="ARBA" id="ARBA00004123"/>
    </source>
</evidence>
<comment type="caution">
    <text evidence="8">The sequence shown here is derived from an EMBL/GenBank/DDBJ whole genome shotgun (WGS) entry which is preliminary data.</text>
</comment>
<evidence type="ECO:0000256" key="5">
    <source>
        <dbReference type="ARBA" id="ARBA00023242"/>
    </source>
</evidence>
<feature type="compositionally biased region" description="Low complexity" evidence="6">
    <location>
        <begin position="398"/>
        <end position="415"/>
    </location>
</feature>
<dbReference type="GO" id="GO:0000981">
    <property type="term" value="F:DNA-binding transcription factor activity, RNA polymerase II-specific"/>
    <property type="evidence" value="ECO:0007669"/>
    <property type="project" value="TreeGrafter"/>
</dbReference>
<sequence>MFEVDNFISFHDLSPSGTFIWASPSVTAVLGYEPEEIEGVPAYDMIHKDDIAYCKRTHQENILNDMVGTQIVIRFKHKDGSYVPCMVIFSVCYDYLVTCSTAIDTAQEAFRKVYTHSAAMTSLVGSRHKEFERIKRHHKAFGPNTWNPTTLDPEPRACMILNRFSRNLGIMYASPSCQFIFKIDPDKAVGKPLLVFLRADDLGGFVEQAELAKSSNVVTHMRFWFQSPNCREEIPCEAMLFGAADGLVAVLRRCRPFMRRQAIMGSIPSSASNSESPPRFAGPRCTCGDSSCRGTPPSSTPPSGTSPSGTPPSNGSCNNSNSNRNSNSNSSSNKSHPYHRNDNKNEPGRRSHNVHGQQRHQPLQTFHEAHRPDSTVGNHPNVMNGFTTNPTFAEYPPSDSSTSLSESSSFNYSQSPLTSPYSLSPCGGGDVSYASQSTSAFRSTSFSTKTIRSPLQGIPIGSINSIRNLDKDQHRLRPLTSLQDDSLDIVDSTTQLPANYRLRSHYKQEPDVEDAELDRMMSRLDTGYDDDSDEEYYREDSVEEVIDCRDTNGGQDGTRNGVRRSYSSSTNEMIEIDMEMEDIAAQTGNSRVMEFSVSPSSSASSAKARRRQDEEGDRDNGHDGSPVPGLQVGPGLL</sequence>
<dbReference type="SMART" id="SM00091">
    <property type="entry name" value="PAS"/>
    <property type="match status" value="2"/>
</dbReference>
<feature type="compositionally biased region" description="Basic and acidic residues" evidence="6">
    <location>
        <begin position="339"/>
        <end position="349"/>
    </location>
</feature>
<proteinExistence type="predicted"/>
<dbReference type="InterPro" id="IPR013655">
    <property type="entry name" value="PAS_fold_3"/>
</dbReference>
<dbReference type="InterPro" id="IPR035965">
    <property type="entry name" value="PAS-like_dom_sf"/>
</dbReference>
<dbReference type="OrthoDB" id="447251at2759"/>
<dbReference type="Gene3D" id="3.30.450.20">
    <property type="entry name" value="PAS domain"/>
    <property type="match status" value="1"/>
</dbReference>
<dbReference type="GO" id="GO:0000977">
    <property type="term" value="F:RNA polymerase II transcription regulatory region sequence-specific DNA binding"/>
    <property type="evidence" value="ECO:0007669"/>
    <property type="project" value="TreeGrafter"/>
</dbReference>
<dbReference type="PANTHER" id="PTHR23043">
    <property type="entry name" value="HYPOXIA-INDUCIBLE FACTOR 1 ALPHA"/>
    <property type="match status" value="1"/>
</dbReference>
<dbReference type="NCBIfam" id="TIGR00229">
    <property type="entry name" value="sensory_box"/>
    <property type="match status" value="1"/>
</dbReference>
<dbReference type="PANTHER" id="PTHR23043:SF17">
    <property type="entry name" value="PROTEIN SIMILAR"/>
    <property type="match status" value="1"/>
</dbReference>
<comment type="subcellular location">
    <subcellularLocation>
        <location evidence="1">Nucleus</location>
    </subcellularLocation>
</comment>
<organism evidence="8 9">
    <name type="scientific">Linnemannia hyalina</name>
    <dbReference type="NCBI Taxonomy" id="64524"/>
    <lineage>
        <taxon>Eukaryota</taxon>
        <taxon>Fungi</taxon>
        <taxon>Fungi incertae sedis</taxon>
        <taxon>Mucoromycota</taxon>
        <taxon>Mortierellomycotina</taxon>
        <taxon>Mortierellomycetes</taxon>
        <taxon>Mortierellales</taxon>
        <taxon>Mortierellaceae</taxon>
        <taxon>Linnemannia</taxon>
    </lineage>
</organism>
<feature type="region of interest" description="Disordered" evidence="6">
    <location>
        <begin position="592"/>
        <end position="637"/>
    </location>
</feature>
<dbReference type="InterPro" id="IPR000014">
    <property type="entry name" value="PAS"/>
</dbReference>
<feature type="compositionally biased region" description="Low complexity" evidence="6">
    <location>
        <begin position="290"/>
        <end position="333"/>
    </location>
</feature>
<keyword evidence="2" id="KW-0805">Transcription regulation</keyword>
<keyword evidence="3" id="KW-0238">DNA-binding</keyword>
<feature type="domain" description="PAS" evidence="7">
    <location>
        <begin position="13"/>
        <end position="65"/>
    </location>
</feature>
<dbReference type="GO" id="GO:0005634">
    <property type="term" value="C:nucleus"/>
    <property type="evidence" value="ECO:0007669"/>
    <property type="project" value="UniProtKB-SubCell"/>
</dbReference>
<protein>
    <recommendedName>
        <fullName evidence="7">PAS domain-containing protein</fullName>
    </recommendedName>
</protein>
<dbReference type="PROSITE" id="PS50112">
    <property type="entry name" value="PAS"/>
    <property type="match status" value="1"/>
</dbReference>
<feature type="compositionally biased region" description="Low complexity" evidence="6">
    <location>
        <begin position="267"/>
        <end position="278"/>
    </location>
</feature>
<keyword evidence="9" id="KW-1185">Reference proteome</keyword>
<evidence type="ECO:0000313" key="8">
    <source>
        <dbReference type="EMBL" id="KAG9070951.1"/>
    </source>
</evidence>
<dbReference type="SUPFAM" id="SSF55785">
    <property type="entry name" value="PYP-like sensor domain (PAS domain)"/>
    <property type="match status" value="1"/>
</dbReference>
<dbReference type="CDD" id="cd00130">
    <property type="entry name" value="PAS"/>
    <property type="match status" value="1"/>
</dbReference>
<evidence type="ECO:0000256" key="3">
    <source>
        <dbReference type="ARBA" id="ARBA00023125"/>
    </source>
</evidence>
<keyword evidence="5" id="KW-0539">Nucleus</keyword>
<name>A0A9P7Y427_9FUNG</name>
<reference evidence="8" key="1">
    <citation type="submission" date="2021-06" db="EMBL/GenBank/DDBJ databases">
        <title>Genome Sequence of Mortierella hyaline Strain SCG-10, a Cold-Adapted, Nitrate-Reducing Fungus Isolated from Soil in Minnesota, USA.</title>
        <authorList>
            <person name="Aldossari N."/>
        </authorList>
    </citation>
    <scope>NUCLEOTIDE SEQUENCE</scope>
    <source>
        <strain evidence="8">SCG-10</strain>
    </source>
</reference>
<feature type="compositionally biased region" description="Low complexity" evidence="6">
    <location>
        <begin position="596"/>
        <end position="606"/>
    </location>
</feature>
<evidence type="ECO:0000313" key="9">
    <source>
        <dbReference type="Proteomes" id="UP000707451"/>
    </source>
</evidence>
<keyword evidence="4" id="KW-0804">Transcription</keyword>
<feature type="compositionally biased region" description="Polar residues" evidence="6">
    <location>
        <begin position="354"/>
        <end position="364"/>
    </location>
</feature>
<dbReference type="EMBL" id="JAHRHY010000003">
    <property type="protein sequence ID" value="KAG9070951.1"/>
    <property type="molecule type" value="Genomic_DNA"/>
</dbReference>
<dbReference type="AlphaFoldDB" id="A0A9P7Y427"/>
<evidence type="ECO:0000256" key="6">
    <source>
        <dbReference type="SAM" id="MobiDB-lite"/>
    </source>
</evidence>
<gene>
    <name evidence="8" type="ORF">KI688_008494</name>
</gene>
<evidence type="ECO:0000256" key="4">
    <source>
        <dbReference type="ARBA" id="ARBA00023163"/>
    </source>
</evidence>
<feature type="region of interest" description="Disordered" evidence="6">
    <location>
        <begin position="267"/>
        <end position="419"/>
    </location>
</feature>
<dbReference type="Pfam" id="PF08447">
    <property type="entry name" value="PAS_3"/>
    <property type="match status" value="1"/>
</dbReference>
<accession>A0A9P7Y427</accession>
<feature type="region of interest" description="Disordered" evidence="6">
    <location>
        <begin position="548"/>
        <end position="568"/>
    </location>
</feature>
<dbReference type="Proteomes" id="UP000707451">
    <property type="component" value="Unassembled WGS sequence"/>
</dbReference>
<evidence type="ECO:0000256" key="2">
    <source>
        <dbReference type="ARBA" id="ARBA00023015"/>
    </source>
</evidence>